<feature type="transmembrane region" description="Helical" evidence="5">
    <location>
        <begin position="293"/>
        <end position="316"/>
    </location>
</feature>
<feature type="transmembrane region" description="Helical" evidence="5">
    <location>
        <begin position="20"/>
        <end position="42"/>
    </location>
</feature>
<proteinExistence type="predicted"/>
<dbReference type="RefSeq" id="WP_211532313.1">
    <property type="nucleotide sequence ID" value="NZ_CP058560.1"/>
</dbReference>
<dbReference type="OrthoDB" id="37107at2157"/>
<dbReference type="Proteomes" id="UP000681041">
    <property type="component" value="Chromosome"/>
</dbReference>
<dbReference type="EMBL" id="CP058560">
    <property type="protein sequence ID" value="QUH23356.1"/>
    <property type="molecule type" value="Genomic_DNA"/>
</dbReference>
<keyword evidence="8" id="KW-1185">Reference proteome</keyword>
<evidence type="ECO:0000256" key="3">
    <source>
        <dbReference type="ARBA" id="ARBA00022989"/>
    </source>
</evidence>
<keyword evidence="3 5" id="KW-1133">Transmembrane helix</keyword>
<dbReference type="Pfam" id="PF12698">
    <property type="entry name" value="ABC2_membrane_3"/>
    <property type="match status" value="1"/>
</dbReference>
<evidence type="ECO:0000256" key="4">
    <source>
        <dbReference type="ARBA" id="ARBA00023136"/>
    </source>
</evidence>
<evidence type="ECO:0000256" key="5">
    <source>
        <dbReference type="SAM" id="Phobius"/>
    </source>
</evidence>
<gene>
    <name evidence="7" type="ORF">HYG87_06075</name>
</gene>
<feature type="domain" description="ABC-2 type transporter transmembrane" evidence="6">
    <location>
        <begin position="20"/>
        <end position="364"/>
    </location>
</feature>
<comment type="subcellular location">
    <subcellularLocation>
        <location evidence="1">Membrane</location>
        <topology evidence="1">Multi-pass membrane protein</topology>
    </subcellularLocation>
</comment>
<evidence type="ECO:0000256" key="1">
    <source>
        <dbReference type="ARBA" id="ARBA00004141"/>
    </source>
</evidence>
<evidence type="ECO:0000256" key="2">
    <source>
        <dbReference type="ARBA" id="ARBA00022692"/>
    </source>
</evidence>
<dbReference type="GO" id="GO:0140359">
    <property type="term" value="F:ABC-type transporter activity"/>
    <property type="evidence" value="ECO:0007669"/>
    <property type="project" value="InterPro"/>
</dbReference>
<dbReference type="PANTHER" id="PTHR43471:SF3">
    <property type="entry name" value="ABC TRANSPORTER PERMEASE PROTEIN NATB"/>
    <property type="match status" value="1"/>
</dbReference>
<dbReference type="PANTHER" id="PTHR43471">
    <property type="entry name" value="ABC TRANSPORTER PERMEASE"/>
    <property type="match status" value="1"/>
</dbReference>
<name>A0A8T8K476_9EURY</name>
<sequence>MGSWTITKWELKNTLQNRKFILIFFLQLVVLLMMVLFFSSFMEGIESEEGISLTPSLNQFASLDIYDPQNVLINQLNPEILEINSNEIDVALSRLECGDVTGVVLLPSADDFNLEEIKPVPVKLYIDYKDPKRSVIKDEVAAAGNRASDLISQRWIEDLTPPEEIQPQIQEETQGEALPLQLINKVMTAILLFLPLFLFGNLIVDSIVGEKERKTGEILIAMPLSRSNIILGKSTAVIITMALQVALWMVLMILAGYSIENPGLVYLIVVTTALPIVGLTSIIAAFSKNYKEAGIGITFAYVAIIGFLIVPALAYISQQGRYVSTSTMTLAIKVFSGEPLSPGDIIVPFTSLLLISLISYYITIWLFKRDDIVFGPRPGLLRLLYEFTALNKVVNYFKK</sequence>
<feature type="transmembrane region" description="Helical" evidence="5">
    <location>
        <begin position="186"/>
        <end position="204"/>
    </location>
</feature>
<evidence type="ECO:0000259" key="6">
    <source>
        <dbReference type="Pfam" id="PF12698"/>
    </source>
</evidence>
<feature type="transmembrane region" description="Helical" evidence="5">
    <location>
        <begin position="236"/>
        <end position="259"/>
    </location>
</feature>
<dbReference type="KEGG" id="meme:HYG87_06075"/>
<feature type="transmembrane region" description="Helical" evidence="5">
    <location>
        <begin position="265"/>
        <end position="286"/>
    </location>
</feature>
<reference evidence="7" key="1">
    <citation type="submission" date="2020-07" db="EMBL/GenBank/DDBJ databases">
        <title>Methanobacterium. sp. MethCan genome.</title>
        <authorList>
            <person name="Postec A."/>
            <person name="Quemeneur M."/>
        </authorList>
    </citation>
    <scope>NUCLEOTIDE SEQUENCE</scope>
    <source>
        <strain evidence="7">MethCAN</strain>
    </source>
</reference>
<protein>
    <submittedName>
        <fullName evidence="7">ABC transporter permease</fullName>
    </submittedName>
</protein>
<dbReference type="GO" id="GO:0016020">
    <property type="term" value="C:membrane"/>
    <property type="evidence" value="ECO:0007669"/>
    <property type="project" value="UniProtKB-SubCell"/>
</dbReference>
<dbReference type="GeneID" id="64820314"/>
<dbReference type="InterPro" id="IPR013525">
    <property type="entry name" value="ABC2_TM"/>
</dbReference>
<dbReference type="AlphaFoldDB" id="A0A8T8K476"/>
<keyword evidence="2 5" id="KW-0812">Transmembrane</keyword>
<organism evidence="7 8">
    <name type="scientific">Methanobacterium alkalithermotolerans</name>
    <dbReference type="NCBI Taxonomy" id="2731220"/>
    <lineage>
        <taxon>Archaea</taxon>
        <taxon>Methanobacteriati</taxon>
        <taxon>Methanobacteriota</taxon>
        <taxon>Methanomada group</taxon>
        <taxon>Methanobacteria</taxon>
        <taxon>Methanobacteriales</taxon>
        <taxon>Methanobacteriaceae</taxon>
        <taxon>Methanobacterium</taxon>
    </lineage>
</organism>
<evidence type="ECO:0000313" key="7">
    <source>
        <dbReference type="EMBL" id="QUH23356.1"/>
    </source>
</evidence>
<feature type="transmembrane region" description="Helical" evidence="5">
    <location>
        <begin position="345"/>
        <end position="367"/>
    </location>
</feature>
<evidence type="ECO:0000313" key="8">
    <source>
        <dbReference type="Proteomes" id="UP000681041"/>
    </source>
</evidence>
<keyword evidence="4 5" id="KW-0472">Membrane</keyword>
<accession>A0A8T8K476</accession>